<evidence type="ECO:0000256" key="1">
    <source>
        <dbReference type="SAM" id="MobiDB-lite"/>
    </source>
</evidence>
<reference evidence="3" key="1">
    <citation type="journal article" date="2017" name="Nat. Ecol. Evol.">
        <title>Genome expansion and lineage-specific genetic innovations in the forest pathogenic fungi Armillaria.</title>
        <authorList>
            <person name="Sipos G."/>
            <person name="Prasanna A.N."/>
            <person name="Walter M.C."/>
            <person name="O'Connor E."/>
            <person name="Balint B."/>
            <person name="Krizsan K."/>
            <person name="Kiss B."/>
            <person name="Hess J."/>
            <person name="Varga T."/>
            <person name="Slot J."/>
            <person name="Riley R."/>
            <person name="Boka B."/>
            <person name="Rigling D."/>
            <person name="Barry K."/>
            <person name="Lee J."/>
            <person name="Mihaltcheva S."/>
            <person name="LaButti K."/>
            <person name="Lipzen A."/>
            <person name="Waldron R."/>
            <person name="Moloney N.M."/>
            <person name="Sperisen C."/>
            <person name="Kredics L."/>
            <person name="Vagvoelgyi C."/>
            <person name="Patrignani A."/>
            <person name="Fitzpatrick D."/>
            <person name="Nagy I."/>
            <person name="Doyle S."/>
            <person name="Anderson J.B."/>
            <person name="Grigoriev I.V."/>
            <person name="Gueldener U."/>
            <person name="Muensterkoetter M."/>
            <person name="Nagy L.G."/>
        </authorList>
    </citation>
    <scope>NUCLEOTIDE SEQUENCE [LARGE SCALE GENOMIC DNA]</scope>
    <source>
        <strain evidence="3">Ar21-2</strain>
    </source>
</reference>
<evidence type="ECO:0000313" key="3">
    <source>
        <dbReference type="Proteomes" id="UP000217790"/>
    </source>
</evidence>
<name>A0A2H3DV52_ARMGA</name>
<dbReference type="InterPro" id="IPR004991">
    <property type="entry name" value="Aerolysin-like"/>
</dbReference>
<dbReference type="Gene3D" id="2.170.15.10">
    <property type="entry name" value="Proaerolysin, chain A, domain 3"/>
    <property type="match status" value="1"/>
</dbReference>
<feature type="compositionally biased region" description="Polar residues" evidence="1">
    <location>
        <begin position="1"/>
        <end position="14"/>
    </location>
</feature>
<gene>
    <name evidence="2" type="ORF">ARMGADRAFT_1012697</name>
</gene>
<dbReference type="PANTHER" id="PTHR39244">
    <property type="entry name" value="NATTERIN-4"/>
    <property type="match status" value="1"/>
</dbReference>
<dbReference type="OrthoDB" id="1904422at2759"/>
<sequence>MSIKDTNTDNSSSVPVIKSVDDKLDEETPPTVPTPRSDPDTVYLLPKWLYIRDRDGRYLSVRNGPTYGTVTFRSGDADNSSAFQAIPNGSRYRFQGDNSHHLTRYYNGWLSCDGDVGSSSLPVGYYQVITTSGNYVYLKDNFSGPARFPSSDLDQNGRPICYDYIRDSSRFEVVQAAIKNEIVNVQYDINGAAVREAAPVIALSTSVRNDSDGDASQALQYSYEKSKVGTWNNTAGVTIGMSTSFSAGVPFVASADYEISVSASYSHEWGGEEGITETVTSTTTVFIPPKKKARATVIIRNAQIDVGFTYTERILWANGTNEETKKTGIYKNVDSWHVDVQLDNWEDA</sequence>
<dbReference type="Proteomes" id="UP000217790">
    <property type="component" value="Unassembled WGS sequence"/>
</dbReference>
<keyword evidence="3" id="KW-1185">Reference proteome</keyword>
<dbReference type="AlphaFoldDB" id="A0A2H3DV52"/>
<evidence type="ECO:0000313" key="2">
    <source>
        <dbReference type="EMBL" id="PBK92997.1"/>
    </source>
</evidence>
<dbReference type="InterPro" id="IPR053237">
    <property type="entry name" value="Natterin_C"/>
</dbReference>
<proteinExistence type="predicted"/>
<dbReference type="InterPro" id="IPR008999">
    <property type="entry name" value="Actin-crosslinking"/>
</dbReference>
<dbReference type="EMBL" id="KZ293657">
    <property type="protein sequence ID" value="PBK92997.1"/>
    <property type="molecule type" value="Genomic_DNA"/>
</dbReference>
<dbReference type="SUPFAM" id="SSF50405">
    <property type="entry name" value="Actin-crosslinking proteins"/>
    <property type="match status" value="1"/>
</dbReference>
<feature type="region of interest" description="Disordered" evidence="1">
    <location>
        <begin position="1"/>
        <end position="38"/>
    </location>
</feature>
<dbReference type="InParanoid" id="A0A2H3DV52"/>
<dbReference type="PANTHER" id="PTHR39244:SF5">
    <property type="entry name" value="NATTERIN-3-LIKE"/>
    <property type="match status" value="1"/>
</dbReference>
<dbReference type="Pfam" id="PF03318">
    <property type="entry name" value="ETX_MTX2"/>
    <property type="match status" value="1"/>
</dbReference>
<dbReference type="CDD" id="cd20239">
    <property type="entry name" value="PFM_aerolysin-like"/>
    <property type="match status" value="1"/>
</dbReference>
<dbReference type="SUPFAM" id="SSF56973">
    <property type="entry name" value="Aerolisin/ETX pore-forming domain"/>
    <property type="match status" value="1"/>
</dbReference>
<organism evidence="2 3">
    <name type="scientific">Armillaria gallica</name>
    <name type="common">Bulbous honey fungus</name>
    <name type="synonym">Armillaria bulbosa</name>
    <dbReference type="NCBI Taxonomy" id="47427"/>
    <lineage>
        <taxon>Eukaryota</taxon>
        <taxon>Fungi</taxon>
        <taxon>Dikarya</taxon>
        <taxon>Basidiomycota</taxon>
        <taxon>Agaricomycotina</taxon>
        <taxon>Agaricomycetes</taxon>
        <taxon>Agaricomycetidae</taxon>
        <taxon>Agaricales</taxon>
        <taxon>Marasmiineae</taxon>
        <taxon>Physalacriaceae</taxon>
        <taxon>Armillaria</taxon>
    </lineage>
</organism>
<protein>
    <submittedName>
        <fullName evidence="2">Aerolisin/ETX pore-forming domain-containing protein</fullName>
    </submittedName>
</protein>
<accession>A0A2H3DV52</accession>